<evidence type="ECO:0000256" key="14">
    <source>
        <dbReference type="ARBA" id="ARBA00036634"/>
    </source>
</evidence>
<dbReference type="InterPro" id="IPR039055">
    <property type="entry name" value="MCU_fam"/>
</dbReference>
<feature type="compositionally biased region" description="Acidic residues" evidence="18">
    <location>
        <begin position="481"/>
        <end position="496"/>
    </location>
</feature>
<keyword evidence="6 19" id="KW-0812">Transmembrane</keyword>
<comment type="subcellular location">
    <subcellularLocation>
        <location evidence="1">Mitochondrion inner membrane</location>
        <topology evidence="1">Multi-pass membrane protein</topology>
    </subcellularLocation>
</comment>
<comment type="function">
    <text evidence="17">Highly selective calcium channel localized to the inner mitochondrial membrane, which mediates calcium uptake into the mitochondrial matrix. Mitochondrial calcium homeostasis plays key roles in cellular physiology and regulates ATP production, cytoplasmic calcium signals and activation of cell death pathways. Sufficient to operate as a pore-forming channel without the need of calcium-sensor or auxiliary subunit.</text>
</comment>
<evidence type="ECO:0000256" key="19">
    <source>
        <dbReference type="SAM" id="Phobius"/>
    </source>
</evidence>
<feature type="domain" description="Calcium uniporter protein C-terminal" evidence="20">
    <location>
        <begin position="309"/>
        <end position="431"/>
    </location>
</feature>
<comment type="similarity">
    <text evidence="2">Belongs to the MCU (TC 1.A.77) family.</text>
</comment>
<dbReference type="Proteomes" id="UP001265746">
    <property type="component" value="Unassembled WGS sequence"/>
</dbReference>
<evidence type="ECO:0000256" key="11">
    <source>
        <dbReference type="ARBA" id="ARBA00023128"/>
    </source>
</evidence>
<evidence type="ECO:0000256" key="12">
    <source>
        <dbReference type="ARBA" id="ARBA00023136"/>
    </source>
</evidence>
<feature type="compositionally biased region" description="Gly residues" evidence="18">
    <location>
        <begin position="505"/>
        <end position="514"/>
    </location>
</feature>
<dbReference type="EMBL" id="JAUJFL010000003">
    <property type="protein sequence ID" value="KAK2606569.1"/>
    <property type="molecule type" value="Genomic_DNA"/>
</dbReference>
<evidence type="ECO:0000313" key="21">
    <source>
        <dbReference type="EMBL" id="KAK2606569.1"/>
    </source>
</evidence>
<evidence type="ECO:0000256" key="16">
    <source>
        <dbReference type="ARBA" id="ARBA00044981"/>
    </source>
</evidence>
<evidence type="ECO:0000256" key="6">
    <source>
        <dbReference type="ARBA" id="ARBA00022692"/>
    </source>
</evidence>
<feature type="compositionally biased region" description="Basic and acidic residues" evidence="18">
    <location>
        <begin position="64"/>
        <end position="73"/>
    </location>
</feature>
<comment type="catalytic activity">
    <reaction evidence="14">
        <text>Ca(2+)(in) = Ca(2+)(out)</text>
        <dbReference type="Rhea" id="RHEA:29671"/>
        <dbReference type="ChEBI" id="CHEBI:29108"/>
    </reaction>
</comment>
<dbReference type="GO" id="GO:0051560">
    <property type="term" value="P:mitochondrial calcium ion homeostasis"/>
    <property type="evidence" value="ECO:0007669"/>
    <property type="project" value="InterPro"/>
</dbReference>
<evidence type="ECO:0000256" key="10">
    <source>
        <dbReference type="ARBA" id="ARBA00023065"/>
    </source>
</evidence>
<keyword evidence="11" id="KW-0496">Mitochondrion</keyword>
<dbReference type="Pfam" id="PF04678">
    <property type="entry name" value="MCU"/>
    <property type="match status" value="1"/>
</dbReference>
<dbReference type="GO" id="GO:1990246">
    <property type="term" value="C:uniplex complex"/>
    <property type="evidence" value="ECO:0007669"/>
    <property type="project" value="TreeGrafter"/>
</dbReference>
<accession>A0AAD9SDR9</accession>
<keyword evidence="22" id="KW-1185">Reference proteome</keyword>
<feature type="compositionally biased region" description="Basic and acidic residues" evidence="18">
    <location>
        <begin position="213"/>
        <end position="241"/>
    </location>
</feature>
<keyword evidence="10" id="KW-0406">Ion transport</keyword>
<evidence type="ECO:0000256" key="13">
    <source>
        <dbReference type="ARBA" id="ARBA00023303"/>
    </source>
</evidence>
<evidence type="ECO:0000256" key="17">
    <source>
        <dbReference type="ARBA" id="ARBA00045938"/>
    </source>
</evidence>
<evidence type="ECO:0000256" key="1">
    <source>
        <dbReference type="ARBA" id="ARBA00004448"/>
    </source>
</evidence>
<feature type="compositionally biased region" description="Basic and acidic residues" evidence="18">
    <location>
        <begin position="85"/>
        <end position="105"/>
    </location>
</feature>
<gene>
    <name evidence="21" type="ORF">N8I77_005310</name>
</gene>
<evidence type="ECO:0000256" key="3">
    <source>
        <dbReference type="ARBA" id="ARBA00022448"/>
    </source>
</evidence>
<name>A0AAD9SDR9_PHOAM</name>
<protein>
    <recommendedName>
        <fullName evidence="16">Calcium uniporter protein, mitochondrial</fullName>
    </recommendedName>
</protein>
<keyword evidence="3" id="KW-0813">Transport</keyword>
<reference evidence="21" key="1">
    <citation type="submission" date="2023-06" db="EMBL/GenBank/DDBJ databases">
        <authorList>
            <person name="Noh H."/>
        </authorList>
    </citation>
    <scope>NUCLEOTIDE SEQUENCE</scope>
    <source>
        <strain evidence="21">DUCC20226</strain>
    </source>
</reference>
<organism evidence="21 22">
    <name type="scientific">Phomopsis amygdali</name>
    <name type="common">Fusicoccum amygdali</name>
    <dbReference type="NCBI Taxonomy" id="1214568"/>
    <lineage>
        <taxon>Eukaryota</taxon>
        <taxon>Fungi</taxon>
        <taxon>Dikarya</taxon>
        <taxon>Ascomycota</taxon>
        <taxon>Pezizomycotina</taxon>
        <taxon>Sordariomycetes</taxon>
        <taxon>Sordariomycetidae</taxon>
        <taxon>Diaporthales</taxon>
        <taxon>Diaporthaceae</taxon>
        <taxon>Diaporthe</taxon>
    </lineage>
</organism>
<proteinExistence type="inferred from homology"/>
<evidence type="ECO:0000256" key="5">
    <source>
        <dbReference type="ARBA" id="ARBA00022673"/>
    </source>
</evidence>
<comment type="caution">
    <text evidence="21">The sequence shown here is derived from an EMBL/GenBank/DDBJ whole genome shotgun (WGS) entry which is preliminary data.</text>
</comment>
<feature type="compositionally biased region" description="Low complexity" evidence="18">
    <location>
        <begin position="106"/>
        <end position="122"/>
    </location>
</feature>
<keyword evidence="8" id="KW-0106">Calcium</keyword>
<feature type="compositionally biased region" description="Basic and acidic residues" evidence="18">
    <location>
        <begin position="470"/>
        <end position="480"/>
    </location>
</feature>
<keyword evidence="13" id="KW-0407">Ion channel</keyword>
<evidence type="ECO:0000256" key="2">
    <source>
        <dbReference type="ARBA" id="ARBA00005653"/>
    </source>
</evidence>
<dbReference type="AlphaFoldDB" id="A0AAD9SDR9"/>
<dbReference type="InterPro" id="IPR006769">
    <property type="entry name" value="MCU_C"/>
</dbReference>
<evidence type="ECO:0000256" key="8">
    <source>
        <dbReference type="ARBA" id="ARBA00022837"/>
    </source>
</evidence>
<dbReference type="PANTHER" id="PTHR13462">
    <property type="entry name" value="CALCIUM UNIPORTER PROTEIN, MITOCHONDRIAL"/>
    <property type="match status" value="1"/>
</dbReference>
<keyword evidence="7" id="KW-0999">Mitochondrion inner membrane</keyword>
<sequence length="521" mass="59419">MTSAFRRLPCQLSRLATPNPIATSTSTSTSLSISIRTTWRSNILSICRPSLTASRAFTHSPIIRRDVSAEKPHSSNPSGLDPDEQEVRVKEKQVKRPWMREDADKPPAAQDPDANTNTKGKLLTTPTRLLKLIVPLPIRVEKDRENNTKDYGRAISVNDSIQPLALLIHPQQPLSYVERLIQAELPPVVEDGKEKIPNIYFRAEDSAASENRPTTRKEARARDKDDDEKAKLQHEDRDTPENPHVASYSGLGHEAEDTHSDKDKAWVRWSSSTEMGDFIRDAARGREFAIEVEGYNLEMRVSVPSFNDRTYYMRMRLRRMSRQIEELAGIKRECDEVAHRSAHRLAQGGFAALAGWWGVVYYVTFQTEWGWDLVEPVTYLVGLTTIMGGYLWFMYISRDLSYKAAMNVTVSKRQNALYETRGFDMHRWEQLVNEANGLRREIKTIAAEYDVDWDEMKDLSYSKRVKKVLEKEKEKRGNTRDDDDEEGDEEEYDAEEEQVKSEMVRGGGGGGGDGGDGKKRE</sequence>
<evidence type="ECO:0000313" key="22">
    <source>
        <dbReference type="Proteomes" id="UP001265746"/>
    </source>
</evidence>
<keyword evidence="4" id="KW-0109">Calcium transport</keyword>
<keyword evidence="12 19" id="KW-0472">Membrane</keyword>
<feature type="region of interest" description="Disordered" evidence="18">
    <location>
        <begin position="200"/>
        <end position="261"/>
    </location>
</feature>
<feature type="transmembrane region" description="Helical" evidence="19">
    <location>
        <begin position="345"/>
        <end position="365"/>
    </location>
</feature>
<evidence type="ECO:0000256" key="15">
    <source>
        <dbReference type="ARBA" id="ARBA00044966"/>
    </source>
</evidence>
<dbReference type="PANTHER" id="PTHR13462:SF10">
    <property type="entry name" value="CALCIUM UNIPORTER PROTEIN, MITOCHONDRIAL"/>
    <property type="match status" value="1"/>
</dbReference>
<dbReference type="GO" id="GO:0036444">
    <property type="term" value="P:calcium import into the mitochondrion"/>
    <property type="evidence" value="ECO:0007669"/>
    <property type="project" value="TreeGrafter"/>
</dbReference>
<evidence type="ECO:0000256" key="9">
    <source>
        <dbReference type="ARBA" id="ARBA00022989"/>
    </source>
</evidence>
<keyword evidence="9 19" id="KW-1133">Transmembrane helix</keyword>
<feature type="region of interest" description="Disordered" evidence="18">
    <location>
        <begin position="64"/>
        <end position="122"/>
    </location>
</feature>
<keyword evidence="5" id="KW-0107">Calcium channel</keyword>
<evidence type="ECO:0000259" key="20">
    <source>
        <dbReference type="Pfam" id="PF04678"/>
    </source>
</evidence>
<evidence type="ECO:0000256" key="7">
    <source>
        <dbReference type="ARBA" id="ARBA00022792"/>
    </source>
</evidence>
<comment type="subunit">
    <text evidence="15">Homotetramer, assembles in a dimer or dimers configuration with two interfaces.</text>
</comment>
<feature type="region of interest" description="Disordered" evidence="18">
    <location>
        <begin position="470"/>
        <end position="521"/>
    </location>
</feature>
<dbReference type="GO" id="GO:0005262">
    <property type="term" value="F:calcium channel activity"/>
    <property type="evidence" value="ECO:0007669"/>
    <property type="project" value="UniProtKB-KW"/>
</dbReference>
<evidence type="ECO:0000256" key="18">
    <source>
        <dbReference type="SAM" id="MobiDB-lite"/>
    </source>
</evidence>
<feature type="transmembrane region" description="Helical" evidence="19">
    <location>
        <begin position="377"/>
        <end position="396"/>
    </location>
</feature>
<dbReference type="GO" id="GO:0015292">
    <property type="term" value="F:uniporter activity"/>
    <property type="evidence" value="ECO:0007669"/>
    <property type="project" value="TreeGrafter"/>
</dbReference>
<evidence type="ECO:0000256" key="4">
    <source>
        <dbReference type="ARBA" id="ARBA00022568"/>
    </source>
</evidence>